<dbReference type="Proteomes" id="UP001454036">
    <property type="component" value="Unassembled WGS sequence"/>
</dbReference>
<keyword evidence="1" id="KW-0812">Transmembrane</keyword>
<keyword evidence="1" id="KW-0472">Membrane</keyword>
<comment type="caution">
    <text evidence="3">The sequence shown here is derived from an EMBL/GenBank/DDBJ whole genome shotgun (WGS) entry which is preliminary data.</text>
</comment>
<dbReference type="EMBL" id="BAABME010001435">
    <property type="protein sequence ID" value="GAA0149602.1"/>
    <property type="molecule type" value="Genomic_DNA"/>
</dbReference>
<protein>
    <recommendedName>
        <fullName evidence="5">Transmembrane protein</fullName>
    </recommendedName>
</protein>
<evidence type="ECO:0000256" key="2">
    <source>
        <dbReference type="SAM" id="SignalP"/>
    </source>
</evidence>
<dbReference type="AlphaFoldDB" id="A0AAV3PCZ5"/>
<evidence type="ECO:0000256" key="1">
    <source>
        <dbReference type="SAM" id="Phobius"/>
    </source>
</evidence>
<evidence type="ECO:0008006" key="5">
    <source>
        <dbReference type="Google" id="ProtNLM"/>
    </source>
</evidence>
<proteinExistence type="predicted"/>
<dbReference type="PANTHER" id="PTHR35107">
    <property type="entry name" value="EXPRESSED PROTEIN"/>
    <property type="match status" value="1"/>
</dbReference>
<feature type="signal peptide" evidence="2">
    <location>
        <begin position="1"/>
        <end position="24"/>
    </location>
</feature>
<keyword evidence="4" id="KW-1185">Reference proteome</keyword>
<name>A0AAV3PCZ5_LITER</name>
<gene>
    <name evidence="3" type="ORF">LIER_08739</name>
</gene>
<evidence type="ECO:0000313" key="3">
    <source>
        <dbReference type="EMBL" id="GAA0149602.1"/>
    </source>
</evidence>
<reference evidence="3 4" key="1">
    <citation type="submission" date="2024-01" db="EMBL/GenBank/DDBJ databases">
        <title>The complete chloroplast genome sequence of Lithospermum erythrorhizon: insights into the phylogenetic relationship among Boraginaceae species and the maternal lineages of purple gromwells.</title>
        <authorList>
            <person name="Okada T."/>
            <person name="Watanabe K."/>
        </authorList>
    </citation>
    <scope>NUCLEOTIDE SEQUENCE [LARGE SCALE GENOMIC DNA]</scope>
</reference>
<feature type="transmembrane region" description="Helical" evidence="1">
    <location>
        <begin position="184"/>
        <end position="209"/>
    </location>
</feature>
<dbReference type="PANTHER" id="PTHR35107:SF2">
    <property type="entry name" value="EXPRESSED PROTEIN"/>
    <property type="match status" value="1"/>
</dbReference>
<sequence>MSTTTTTLIPLLLLLIFFTTTTSARPCKSLFFITSTSYPTLPSNPTPNPNPRYVTLFISSNPNPNRFFLIPKPFSTPLVFNRFAPRMWVKKGPAMAHISNPHVVHRRHRLTNSFSGFDSRGYDPINVHDFDQKTESFSGLEGTLKSRSRVFQQDVDQGSGYFSDIGLGGYGRVKSSMKDRSKDIMSVVGALLFGMGCGALTAATMYLVWSLFAPNRFEFEESDDEEFDGEDDDELYNPKKIGQGGYMVIPSKVVDDQEVKKGVDEDVAKVGA</sequence>
<accession>A0AAV3PCZ5</accession>
<organism evidence="3 4">
    <name type="scientific">Lithospermum erythrorhizon</name>
    <name type="common">Purple gromwell</name>
    <name type="synonym">Lithospermum officinale var. erythrorhizon</name>
    <dbReference type="NCBI Taxonomy" id="34254"/>
    <lineage>
        <taxon>Eukaryota</taxon>
        <taxon>Viridiplantae</taxon>
        <taxon>Streptophyta</taxon>
        <taxon>Embryophyta</taxon>
        <taxon>Tracheophyta</taxon>
        <taxon>Spermatophyta</taxon>
        <taxon>Magnoliopsida</taxon>
        <taxon>eudicotyledons</taxon>
        <taxon>Gunneridae</taxon>
        <taxon>Pentapetalae</taxon>
        <taxon>asterids</taxon>
        <taxon>lamiids</taxon>
        <taxon>Boraginales</taxon>
        <taxon>Boraginaceae</taxon>
        <taxon>Boraginoideae</taxon>
        <taxon>Lithospermeae</taxon>
        <taxon>Lithospermum</taxon>
    </lineage>
</organism>
<feature type="chain" id="PRO_5043461365" description="Transmembrane protein" evidence="2">
    <location>
        <begin position="25"/>
        <end position="272"/>
    </location>
</feature>
<keyword evidence="2" id="KW-0732">Signal</keyword>
<evidence type="ECO:0000313" key="4">
    <source>
        <dbReference type="Proteomes" id="UP001454036"/>
    </source>
</evidence>
<keyword evidence="1" id="KW-1133">Transmembrane helix</keyword>